<name>A0A0X3WZN3_STRVO</name>
<protein>
    <submittedName>
        <fullName evidence="2">Uncharacterized protein</fullName>
    </submittedName>
</protein>
<evidence type="ECO:0000256" key="1">
    <source>
        <dbReference type="SAM" id="MobiDB-lite"/>
    </source>
</evidence>
<evidence type="ECO:0000313" key="3">
    <source>
        <dbReference type="Proteomes" id="UP000053413"/>
    </source>
</evidence>
<dbReference type="EMBL" id="LLZJ01000144">
    <property type="protein sequence ID" value="KUL62261.1"/>
    <property type="molecule type" value="Genomic_DNA"/>
</dbReference>
<accession>A0A0X3WZN3</accession>
<reference evidence="3" key="1">
    <citation type="submission" date="2015-10" db="EMBL/GenBank/DDBJ databases">
        <authorList>
            <person name="Ju K.-S."/>
            <person name="Doroghazi J.R."/>
            <person name="Metcalf W.W."/>
        </authorList>
    </citation>
    <scope>NUCLEOTIDE SEQUENCE [LARGE SCALE GENOMIC DNA]</scope>
    <source>
        <strain evidence="3">NRRL F-8817</strain>
    </source>
</reference>
<comment type="caution">
    <text evidence="2">The sequence shown here is derived from an EMBL/GenBank/DDBJ whole genome shotgun (WGS) entry which is preliminary data.</text>
</comment>
<feature type="region of interest" description="Disordered" evidence="1">
    <location>
        <begin position="24"/>
        <end position="55"/>
    </location>
</feature>
<dbReference type="Proteomes" id="UP000053413">
    <property type="component" value="Unassembled WGS sequence"/>
</dbReference>
<sequence>MRIIQALFARGILVGTVRTAQLPARHAATSPDAVRGGFRGPRGPGHPGGRPPGEQKLFSRLRSAEEARRVRQVSEELTRVPFLSS</sequence>
<gene>
    <name evidence="2" type="ORF">ADL28_13570</name>
</gene>
<evidence type="ECO:0000313" key="2">
    <source>
        <dbReference type="EMBL" id="KUL62261.1"/>
    </source>
</evidence>
<organism evidence="2 3">
    <name type="scientific">Streptomyces violaceusniger</name>
    <dbReference type="NCBI Taxonomy" id="68280"/>
    <lineage>
        <taxon>Bacteria</taxon>
        <taxon>Bacillati</taxon>
        <taxon>Actinomycetota</taxon>
        <taxon>Actinomycetes</taxon>
        <taxon>Kitasatosporales</taxon>
        <taxon>Streptomycetaceae</taxon>
        <taxon>Streptomyces</taxon>
        <taxon>Streptomyces violaceusniger group</taxon>
    </lineage>
</organism>
<dbReference type="AlphaFoldDB" id="A0A0X3WZN3"/>
<proteinExistence type="predicted"/>
<feature type="compositionally biased region" description="Gly residues" evidence="1">
    <location>
        <begin position="37"/>
        <end position="48"/>
    </location>
</feature>